<keyword evidence="2" id="KW-1185">Reference proteome</keyword>
<reference evidence="1 2" key="1">
    <citation type="submission" date="2020-04" db="EMBL/GenBank/DDBJ databases">
        <authorList>
            <person name="Doyle D.A."/>
        </authorList>
    </citation>
    <scope>NUCLEOTIDE SEQUENCE [LARGE SCALE GENOMIC DNA]</scope>
    <source>
        <strain evidence="1 2">P21</strain>
    </source>
</reference>
<dbReference type="RefSeq" id="WP_169296974.1">
    <property type="nucleotide sequence ID" value="NZ_JABBNI010000012.1"/>
</dbReference>
<sequence length="331" mass="38441">MKLIKVKDGLLEVENFFLTSSFSDFAGESSVTRDISTGKLKLISNNKIERKFKYDEFVMELEKENFNSIDEDDYSIIYLGNDHYTFGIKDKKQDEQHKFWKIIKQDNYIQAYISDDGINYTNIGGMNFTDIITKQGFEKYNKDEFILDNYKIYSNPYVTIQNFPENVVCELYDLNNNLLKSRTFDDDLECKVFLDGNIQGYFIFKDSNGNQIYRSDLLNLIYGDVYVFSQYELEIIYNGSVVTSTIPTTLKDLQESITIKNVDSIDYKELKLGIETISDDLIQLSLDGVTYLNTISLDLLQGQSKDVFIKITKNPNNYNFCVRDFQLVING</sequence>
<comment type="caution">
    <text evidence="1">The sequence shown here is derived from an EMBL/GenBank/DDBJ whole genome shotgun (WGS) entry which is preliminary data.</text>
</comment>
<organism evidence="1 2">
    <name type="scientific">Clostridium muellerianum</name>
    <dbReference type="NCBI Taxonomy" id="2716538"/>
    <lineage>
        <taxon>Bacteria</taxon>
        <taxon>Bacillati</taxon>
        <taxon>Bacillota</taxon>
        <taxon>Clostridia</taxon>
        <taxon>Eubacteriales</taxon>
        <taxon>Clostridiaceae</taxon>
        <taxon>Clostridium</taxon>
    </lineage>
</organism>
<proteinExistence type="predicted"/>
<dbReference type="Proteomes" id="UP000537131">
    <property type="component" value="Unassembled WGS sequence"/>
</dbReference>
<dbReference type="AlphaFoldDB" id="A0A7Y0HNU1"/>
<evidence type="ECO:0000313" key="1">
    <source>
        <dbReference type="EMBL" id="NMM62371.1"/>
    </source>
</evidence>
<protein>
    <submittedName>
        <fullName evidence="1">Uncharacterized protein</fullName>
    </submittedName>
</protein>
<gene>
    <name evidence="1" type="ORF">HBE96_06645</name>
</gene>
<dbReference type="EMBL" id="JABBNI010000012">
    <property type="protein sequence ID" value="NMM62371.1"/>
    <property type="molecule type" value="Genomic_DNA"/>
</dbReference>
<reference evidence="1 2" key="2">
    <citation type="submission" date="2020-06" db="EMBL/GenBank/DDBJ databases">
        <title>Complete Genome Sequence of Clostridium muelleri sp. nov. P21T, an Acid-Alcohol Producing Acetogen Isolated from Old Hay.</title>
        <authorList>
            <person name="Duncan K.E."/>
            <person name="Tanner R.S."/>
        </authorList>
    </citation>
    <scope>NUCLEOTIDE SEQUENCE [LARGE SCALE GENOMIC DNA]</scope>
    <source>
        <strain evidence="1 2">P21</strain>
    </source>
</reference>
<name>A0A7Y0HNU1_9CLOT</name>
<evidence type="ECO:0000313" key="2">
    <source>
        <dbReference type="Proteomes" id="UP000537131"/>
    </source>
</evidence>
<accession>A0A7Y0HNU1</accession>